<dbReference type="RefSeq" id="XP_018259191.1">
    <property type="nucleotide sequence ID" value="XM_018411379.1"/>
</dbReference>
<gene>
    <name evidence="2" type="ORF">I303_08119</name>
    <name evidence="3" type="ORF">I303_106622</name>
</gene>
<reference evidence="3" key="3">
    <citation type="submission" date="2024-02" db="EMBL/GenBank/DDBJ databases">
        <title>Comparative genomics of Cryptococcus and Kwoniella reveals pathogenesis evolution and contrasting modes of karyotype evolution via chromosome fusion or intercentromeric recombination.</title>
        <authorList>
            <person name="Coelho M.A."/>
            <person name="David-Palma M."/>
            <person name="Shea T."/>
            <person name="Bowers K."/>
            <person name="McGinley-Smith S."/>
            <person name="Mohammad A.W."/>
            <person name="Gnirke A."/>
            <person name="Yurkov A.M."/>
            <person name="Nowrousian M."/>
            <person name="Sun S."/>
            <person name="Cuomo C.A."/>
            <person name="Heitman J."/>
        </authorList>
    </citation>
    <scope>NUCLEOTIDE SEQUENCE</scope>
    <source>
        <strain evidence="3">CBS 10117</strain>
    </source>
</reference>
<sequence length="421" mass="45863">MAGPLHLIVNPVAGHGKASEFVNSTVLPILENFSTQYEIHTTTSPGNAGVIGKRLASTQGNGTVQVAIVGGDGTFHEFIEGVNQIEGVRWEVVLFPFGTANALFSSLFPPSGSLDKYQAVIDTLPSAPVQETAHQLSSLFSFLSKSSPVNLPITRTTITSTSEQHHEKIVSHVLLSTSLHASILHDSEALRETHPGVERFKNAAQQNASKLFYATVSLESGANVEQWDPRIDKWVQPFTTTQPSEGEGVVRIEGPFSYFLSTSTVDRLEPTFVISPLTQLGQFNDAQGYVYVTIIRPLRDPLITTTQPEERKAKLSARAFEVVGQAYANGNHVNLTLPLKGDKLKLELENKGEGEPVVEVFRCTSFAWTPSSPSEGEYEGLERGNERLVCADGALHTIPQGGVAMVKLQEKRGDQGFYVYT</sequence>
<keyword evidence="4" id="KW-1185">Reference proteome</keyword>
<dbReference type="EMBL" id="CP144537">
    <property type="protein sequence ID" value="WWC64016.1"/>
    <property type="molecule type" value="Genomic_DNA"/>
</dbReference>
<reference evidence="3" key="2">
    <citation type="submission" date="2013-07" db="EMBL/GenBank/DDBJ databases">
        <authorList>
            <consortium name="The Broad Institute Genome Sequencing Platform"/>
            <person name="Cuomo C."/>
            <person name="Litvintseva A."/>
            <person name="Chen Y."/>
            <person name="Heitman J."/>
            <person name="Sun S."/>
            <person name="Springer D."/>
            <person name="Dromer F."/>
            <person name="Young S.K."/>
            <person name="Zeng Q."/>
            <person name="Gargeya S."/>
            <person name="Fitzgerald M."/>
            <person name="Abouelleil A."/>
            <person name="Alvarado L."/>
            <person name="Berlin A.M."/>
            <person name="Chapman S.B."/>
            <person name="Dewar J."/>
            <person name="Goldberg J."/>
            <person name="Griggs A."/>
            <person name="Gujja S."/>
            <person name="Hansen M."/>
            <person name="Howarth C."/>
            <person name="Imamovic A."/>
            <person name="Larimer J."/>
            <person name="McCowan C."/>
            <person name="Murphy C."/>
            <person name="Pearson M."/>
            <person name="Priest M."/>
            <person name="Roberts A."/>
            <person name="Saif S."/>
            <person name="Shea T."/>
            <person name="Sykes S."/>
            <person name="Wortman J."/>
            <person name="Nusbaum C."/>
            <person name="Birren B."/>
        </authorList>
    </citation>
    <scope>NUCLEOTIDE SEQUENCE</scope>
    <source>
        <strain evidence="3">CBS 10117</strain>
    </source>
</reference>
<dbReference type="Proteomes" id="UP000078595">
    <property type="component" value="Chromosome 8"/>
</dbReference>
<accession>A0A1A5ZU63</accession>
<evidence type="ECO:0000313" key="4">
    <source>
        <dbReference type="Proteomes" id="UP000078595"/>
    </source>
</evidence>
<evidence type="ECO:0000313" key="2">
    <source>
        <dbReference type="EMBL" id="OBR81349.1"/>
    </source>
</evidence>
<dbReference type="InterPro" id="IPR017438">
    <property type="entry name" value="ATP-NAD_kinase_N"/>
</dbReference>
<proteinExistence type="predicted"/>
<dbReference type="Pfam" id="PF00781">
    <property type="entry name" value="DAGK_cat"/>
    <property type="match status" value="1"/>
</dbReference>
<protein>
    <recommendedName>
        <fullName evidence="1">DAGKc domain-containing protein</fullName>
    </recommendedName>
</protein>
<dbReference type="KEGG" id="kdj:28971818"/>
<dbReference type="Gene3D" id="3.40.50.10330">
    <property type="entry name" value="Probable inorganic polyphosphate/atp-NAD kinase, domain 1"/>
    <property type="match status" value="1"/>
</dbReference>
<organism evidence="2">
    <name type="scientific">Kwoniella dejecticola CBS 10117</name>
    <dbReference type="NCBI Taxonomy" id="1296121"/>
    <lineage>
        <taxon>Eukaryota</taxon>
        <taxon>Fungi</taxon>
        <taxon>Dikarya</taxon>
        <taxon>Basidiomycota</taxon>
        <taxon>Agaricomycotina</taxon>
        <taxon>Tremellomycetes</taxon>
        <taxon>Tremellales</taxon>
        <taxon>Cryptococcaceae</taxon>
        <taxon>Kwoniella</taxon>
    </lineage>
</organism>
<reference evidence="2" key="1">
    <citation type="submission" date="2013-07" db="EMBL/GenBank/DDBJ databases">
        <title>The Genome Sequence of Cryptococcus dejecticola CBS10117.</title>
        <authorList>
            <consortium name="The Broad Institute Genome Sequencing Platform"/>
            <person name="Cuomo C."/>
            <person name="Litvintseva A."/>
            <person name="Chen Y."/>
            <person name="Heitman J."/>
            <person name="Sun S."/>
            <person name="Springer D."/>
            <person name="Dromer F."/>
            <person name="Young S.K."/>
            <person name="Zeng Q."/>
            <person name="Gargeya S."/>
            <person name="Fitzgerald M."/>
            <person name="Abouelleil A."/>
            <person name="Alvarado L."/>
            <person name="Berlin A.M."/>
            <person name="Chapman S.B."/>
            <person name="Dewar J."/>
            <person name="Goldberg J."/>
            <person name="Griggs A."/>
            <person name="Gujja S."/>
            <person name="Hansen M."/>
            <person name="Howarth C."/>
            <person name="Imamovic A."/>
            <person name="Larimer J."/>
            <person name="McCowan C."/>
            <person name="Murphy C."/>
            <person name="Pearson M."/>
            <person name="Priest M."/>
            <person name="Roberts A."/>
            <person name="Saif S."/>
            <person name="Shea T."/>
            <person name="Sykes S."/>
            <person name="Wortman J."/>
            <person name="Nusbaum C."/>
            <person name="Birren B."/>
        </authorList>
    </citation>
    <scope>NUCLEOTIDE SEQUENCE [LARGE SCALE GENOMIC DNA]</scope>
    <source>
        <strain evidence="2">CBS 10117</strain>
    </source>
</reference>
<dbReference type="SMART" id="SM00046">
    <property type="entry name" value="DAGKc"/>
    <property type="match status" value="1"/>
</dbReference>
<dbReference type="GeneID" id="28971818"/>
<dbReference type="PANTHER" id="PTHR12358:SF105">
    <property type="entry name" value="DAGKC DOMAIN-CONTAINING PROTEIN"/>
    <property type="match status" value="1"/>
</dbReference>
<dbReference type="PROSITE" id="PS50146">
    <property type="entry name" value="DAGK"/>
    <property type="match status" value="1"/>
</dbReference>
<name>A0A1A5ZU63_9TREE</name>
<dbReference type="SUPFAM" id="SSF111331">
    <property type="entry name" value="NAD kinase/diacylglycerol kinase-like"/>
    <property type="match status" value="1"/>
</dbReference>
<dbReference type="GO" id="GO:0005737">
    <property type="term" value="C:cytoplasm"/>
    <property type="evidence" value="ECO:0007669"/>
    <property type="project" value="TreeGrafter"/>
</dbReference>
<dbReference type="InterPro" id="IPR050187">
    <property type="entry name" value="Lipid_Phosphate_FormReg"/>
</dbReference>
<dbReference type="AlphaFoldDB" id="A0A1A5ZU63"/>
<feature type="domain" description="DAGKc" evidence="1">
    <location>
        <begin position="1"/>
        <end position="146"/>
    </location>
</feature>
<dbReference type="GO" id="GO:0046512">
    <property type="term" value="P:sphingosine biosynthetic process"/>
    <property type="evidence" value="ECO:0007669"/>
    <property type="project" value="TreeGrafter"/>
</dbReference>
<dbReference type="GO" id="GO:0016020">
    <property type="term" value="C:membrane"/>
    <property type="evidence" value="ECO:0007669"/>
    <property type="project" value="TreeGrafter"/>
</dbReference>
<evidence type="ECO:0000259" key="1">
    <source>
        <dbReference type="PROSITE" id="PS50146"/>
    </source>
</evidence>
<dbReference type="InterPro" id="IPR001206">
    <property type="entry name" value="Diacylglycerol_kinase_cat_dom"/>
</dbReference>
<evidence type="ECO:0000313" key="3">
    <source>
        <dbReference type="EMBL" id="WWC64016.1"/>
    </source>
</evidence>
<dbReference type="PANTHER" id="PTHR12358">
    <property type="entry name" value="SPHINGOSINE KINASE"/>
    <property type="match status" value="1"/>
</dbReference>
<dbReference type="EMBL" id="KI894037">
    <property type="protein sequence ID" value="OBR81349.1"/>
    <property type="molecule type" value="Genomic_DNA"/>
</dbReference>
<dbReference type="InterPro" id="IPR016064">
    <property type="entry name" value="NAD/diacylglycerol_kinase_sf"/>
</dbReference>
<dbReference type="GO" id="GO:0001727">
    <property type="term" value="F:lipid kinase activity"/>
    <property type="evidence" value="ECO:0007669"/>
    <property type="project" value="TreeGrafter"/>
</dbReference>
<dbReference type="OrthoDB" id="336240at2759"/>
<dbReference type="STRING" id="1296121.A0A1A5ZU63"/>
<dbReference type="VEuPathDB" id="FungiDB:I303_08119"/>